<evidence type="ECO:0000259" key="3">
    <source>
        <dbReference type="PROSITE" id="PS51918"/>
    </source>
</evidence>
<dbReference type="InterPro" id="IPR058240">
    <property type="entry name" value="rSAM_sf"/>
</dbReference>
<keyword evidence="2" id="KW-0349">Heme</keyword>
<keyword evidence="2" id="KW-0411">Iron-sulfur</keyword>
<evidence type="ECO:0000313" key="5">
    <source>
        <dbReference type="Proteomes" id="UP000820977"/>
    </source>
</evidence>
<reference evidence="4 5" key="1">
    <citation type="submission" date="2020-05" db="EMBL/GenBank/DDBJ databases">
        <title>Distinct polysaccharide utilization as determinants for interspecies competition between intestinal Prevotella spp.</title>
        <authorList>
            <person name="Galvez E.J.C."/>
            <person name="Iljazovic A."/>
            <person name="Strowig T."/>
        </authorList>
    </citation>
    <scope>NUCLEOTIDE SEQUENCE [LARGE SCALE GENOMIC DNA]</scope>
    <source>
        <strain evidence="4 5">PCHR</strain>
    </source>
</reference>
<dbReference type="Pfam" id="PF06969">
    <property type="entry name" value="HemN_C"/>
    <property type="match status" value="1"/>
</dbReference>
<evidence type="ECO:0000313" key="4">
    <source>
        <dbReference type="EMBL" id="NPE25789.1"/>
    </source>
</evidence>
<dbReference type="PANTHER" id="PTHR13932">
    <property type="entry name" value="COPROPORPHYRINIGEN III OXIDASE"/>
    <property type="match status" value="1"/>
</dbReference>
<dbReference type="SFLD" id="SFLDG01065">
    <property type="entry name" value="anaerobic_coproporphyrinogen-I"/>
    <property type="match status" value="1"/>
</dbReference>
<dbReference type="NCBIfam" id="TIGR00539">
    <property type="entry name" value="hemN_rel"/>
    <property type="match status" value="1"/>
</dbReference>
<organism evidence="4 5">
    <name type="scientific">Xylanibacter caecicola</name>
    <dbReference type="NCBI Taxonomy" id="2736294"/>
    <lineage>
        <taxon>Bacteria</taxon>
        <taxon>Pseudomonadati</taxon>
        <taxon>Bacteroidota</taxon>
        <taxon>Bacteroidia</taxon>
        <taxon>Bacteroidales</taxon>
        <taxon>Prevotellaceae</taxon>
        <taxon>Xylanibacter</taxon>
    </lineage>
</organism>
<dbReference type="PANTHER" id="PTHR13932:SF5">
    <property type="entry name" value="RADICAL S-ADENOSYL METHIONINE DOMAIN-CONTAINING PROTEIN 1, MITOCHONDRIAL"/>
    <property type="match status" value="1"/>
</dbReference>
<comment type="similarity">
    <text evidence="1">Belongs to the anaerobic coproporphyrinogen-III oxidase family. HemW subfamily.</text>
</comment>
<evidence type="ECO:0000256" key="2">
    <source>
        <dbReference type="RuleBase" id="RU364116"/>
    </source>
</evidence>
<keyword evidence="2" id="KW-0004">4Fe-4S</keyword>
<dbReference type="Gene3D" id="3.80.30.20">
    <property type="entry name" value="tm_1862 like domain"/>
    <property type="match status" value="1"/>
</dbReference>
<keyword evidence="2" id="KW-0408">Iron</keyword>
<dbReference type="SUPFAM" id="SSF102114">
    <property type="entry name" value="Radical SAM enzymes"/>
    <property type="match status" value="1"/>
</dbReference>
<sequence length="376" mass="42716">MAGLYIHIPFCSSRCIYCGFYSTTLLSLRGEYINAICKEFDLRRDYIHEQIDTIYIGGGTPSQLKEEELHRLFDTIYNNKVYDISPNAEITMECNPDDITTDMADTISQLPINRISMGVQTFNNSRLKFIRRRHTAEQIGNAISMLRHADISNISIDLMFGFPDETINEWNDDVSHALALDVQHISAYSLTYEEGTSLHNMLAKGIVSETDEELSRTMYYNLSERLIAAGYEHYEISNFALPGFRSRHNGNYWKGIPYIGIGAAAHSFDTVSRQWNIADIRKYIESINNGIIPMESEELDTDTCYNDTVMTALRTCEGIDLQKLEMTFGKPYTDYLLTNGEKHISSGNLCLSQSHLSLTRNGLFVSDGIMSDLMKV</sequence>
<keyword evidence="5" id="KW-1185">Reference proteome</keyword>
<comment type="function">
    <text evidence="2">Probably acts as a heme chaperone, transferring heme to an unknown acceptor. Binds one molecule of heme per monomer, possibly covalently. Binds 1 [4Fe-4S] cluster. The cluster is coordinated with 3 cysteines and an exchangeable S-adenosyl-L-methionine.</text>
</comment>
<dbReference type="InterPro" id="IPR006638">
    <property type="entry name" value="Elp3/MiaA/NifB-like_rSAM"/>
</dbReference>
<dbReference type="EMBL" id="JABKKJ010000017">
    <property type="protein sequence ID" value="NPE25789.1"/>
    <property type="molecule type" value="Genomic_DNA"/>
</dbReference>
<protein>
    <recommendedName>
        <fullName evidence="2">Heme chaperone HemW</fullName>
    </recommendedName>
</protein>
<dbReference type="InterPro" id="IPR007197">
    <property type="entry name" value="rSAM"/>
</dbReference>
<dbReference type="SFLD" id="SFLDS00029">
    <property type="entry name" value="Radical_SAM"/>
    <property type="match status" value="1"/>
</dbReference>
<dbReference type="InterPro" id="IPR034505">
    <property type="entry name" value="Coproporphyrinogen-III_oxidase"/>
</dbReference>
<keyword evidence="2" id="KW-0479">Metal-binding</keyword>
<dbReference type="PROSITE" id="PS51918">
    <property type="entry name" value="RADICAL_SAM"/>
    <property type="match status" value="1"/>
</dbReference>
<dbReference type="Proteomes" id="UP000820977">
    <property type="component" value="Unassembled WGS sequence"/>
</dbReference>
<keyword evidence="2" id="KW-0143">Chaperone</keyword>
<gene>
    <name evidence="4" type="primary">hemW</name>
    <name evidence="4" type="ORF">HPS54_09725</name>
</gene>
<comment type="subcellular location">
    <subcellularLocation>
        <location evidence="2">Cytoplasm</location>
    </subcellularLocation>
</comment>
<evidence type="ECO:0000256" key="1">
    <source>
        <dbReference type="ARBA" id="ARBA00006100"/>
    </source>
</evidence>
<keyword evidence="2" id="KW-0949">S-adenosyl-L-methionine</keyword>
<feature type="domain" description="Radical SAM core" evidence="3">
    <location>
        <begin position="1"/>
        <end position="232"/>
    </location>
</feature>
<comment type="caution">
    <text evidence="4">The sequence shown here is derived from an EMBL/GenBank/DDBJ whole genome shotgun (WGS) entry which is preliminary data.</text>
</comment>
<dbReference type="InterPro" id="IPR004559">
    <property type="entry name" value="HemW-like"/>
</dbReference>
<dbReference type="SFLD" id="SFLDF00562">
    <property type="entry name" value="HemN-like__clustered_with_heat"/>
    <property type="match status" value="1"/>
</dbReference>
<dbReference type="RefSeq" id="WP_172345254.1">
    <property type="nucleotide sequence ID" value="NZ_CASYYZ010000015.1"/>
</dbReference>
<dbReference type="CDD" id="cd01335">
    <property type="entry name" value="Radical_SAM"/>
    <property type="match status" value="1"/>
</dbReference>
<dbReference type="InterPro" id="IPR010723">
    <property type="entry name" value="HemN_C"/>
</dbReference>
<dbReference type="SFLD" id="SFLDF00288">
    <property type="entry name" value="HemN-like__clustered_with_nucl"/>
    <property type="match status" value="1"/>
</dbReference>
<dbReference type="InterPro" id="IPR023404">
    <property type="entry name" value="rSAM_horseshoe"/>
</dbReference>
<proteinExistence type="inferred from homology"/>
<keyword evidence="2" id="KW-0963">Cytoplasm</keyword>
<dbReference type="SFLD" id="SFLDG01082">
    <property type="entry name" value="B12-binding_domain_containing"/>
    <property type="match status" value="1"/>
</dbReference>
<name>A0ABX2B6R7_9BACT</name>
<dbReference type="SMART" id="SM00729">
    <property type="entry name" value="Elp3"/>
    <property type="match status" value="1"/>
</dbReference>
<accession>A0ABX2B6R7</accession>
<dbReference type="Pfam" id="PF04055">
    <property type="entry name" value="Radical_SAM"/>
    <property type="match status" value="1"/>
</dbReference>